<evidence type="ECO:0000313" key="3">
    <source>
        <dbReference type="Proteomes" id="UP000007015"/>
    </source>
</evidence>
<protein>
    <submittedName>
        <fullName evidence="2">Uncharacterized protein</fullName>
    </submittedName>
</protein>
<dbReference type="Gramene" id="BGIOSGA015568-TA">
    <property type="protein sequence ID" value="BGIOSGA015568-PA"/>
    <property type="gene ID" value="BGIOSGA015568"/>
</dbReference>
<dbReference type="EMBL" id="CM000129">
    <property type="protein sequence ID" value="EEC76793.1"/>
    <property type="molecule type" value="Genomic_DNA"/>
</dbReference>
<sequence length="95" mass="10478">MPPPSPWRHERIPDAVVHLRHRPGHALDEEEAGDPRREEVGADRVVELPPHRLKVEHDLEQVGNRSRNGHFSSLGSTVVSVALSVSSSGPSRVSK</sequence>
<gene>
    <name evidence="2" type="ORF">OsI_14902</name>
</gene>
<dbReference type="AlphaFoldDB" id="B8AVC5"/>
<dbReference type="HOGENOM" id="CLU_2376589_0_0_1"/>
<evidence type="ECO:0000256" key="1">
    <source>
        <dbReference type="SAM" id="MobiDB-lite"/>
    </source>
</evidence>
<feature type="compositionally biased region" description="Basic and acidic residues" evidence="1">
    <location>
        <begin position="33"/>
        <end position="44"/>
    </location>
</feature>
<feature type="region of interest" description="Disordered" evidence="1">
    <location>
        <begin position="22"/>
        <end position="44"/>
    </location>
</feature>
<accession>B8AVC5</accession>
<evidence type="ECO:0000313" key="2">
    <source>
        <dbReference type="EMBL" id="EEC76793.1"/>
    </source>
</evidence>
<keyword evidence="3" id="KW-1185">Reference proteome</keyword>
<dbReference type="Proteomes" id="UP000007015">
    <property type="component" value="Chromosome 4"/>
</dbReference>
<organism evidence="2 3">
    <name type="scientific">Oryza sativa subsp. indica</name>
    <name type="common">Rice</name>
    <dbReference type="NCBI Taxonomy" id="39946"/>
    <lineage>
        <taxon>Eukaryota</taxon>
        <taxon>Viridiplantae</taxon>
        <taxon>Streptophyta</taxon>
        <taxon>Embryophyta</taxon>
        <taxon>Tracheophyta</taxon>
        <taxon>Spermatophyta</taxon>
        <taxon>Magnoliopsida</taxon>
        <taxon>Liliopsida</taxon>
        <taxon>Poales</taxon>
        <taxon>Poaceae</taxon>
        <taxon>BOP clade</taxon>
        <taxon>Oryzoideae</taxon>
        <taxon>Oryzeae</taxon>
        <taxon>Oryzinae</taxon>
        <taxon>Oryza</taxon>
        <taxon>Oryza sativa</taxon>
    </lineage>
</organism>
<proteinExistence type="predicted"/>
<reference evidence="2 3" key="1">
    <citation type="journal article" date="2005" name="PLoS Biol.">
        <title>The genomes of Oryza sativa: a history of duplications.</title>
        <authorList>
            <person name="Yu J."/>
            <person name="Wang J."/>
            <person name="Lin W."/>
            <person name="Li S."/>
            <person name="Li H."/>
            <person name="Zhou J."/>
            <person name="Ni P."/>
            <person name="Dong W."/>
            <person name="Hu S."/>
            <person name="Zeng C."/>
            <person name="Zhang J."/>
            <person name="Zhang Y."/>
            <person name="Li R."/>
            <person name="Xu Z."/>
            <person name="Li S."/>
            <person name="Li X."/>
            <person name="Zheng H."/>
            <person name="Cong L."/>
            <person name="Lin L."/>
            <person name="Yin J."/>
            <person name="Geng J."/>
            <person name="Li G."/>
            <person name="Shi J."/>
            <person name="Liu J."/>
            <person name="Lv H."/>
            <person name="Li J."/>
            <person name="Wang J."/>
            <person name="Deng Y."/>
            <person name="Ran L."/>
            <person name="Shi X."/>
            <person name="Wang X."/>
            <person name="Wu Q."/>
            <person name="Li C."/>
            <person name="Ren X."/>
            <person name="Wang J."/>
            <person name="Wang X."/>
            <person name="Li D."/>
            <person name="Liu D."/>
            <person name="Zhang X."/>
            <person name="Ji Z."/>
            <person name="Zhao W."/>
            <person name="Sun Y."/>
            <person name="Zhang Z."/>
            <person name="Bao J."/>
            <person name="Han Y."/>
            <person name="Dong L."/>
            <person name="Ji J."/>
            <person name="Chen P."/>
            <person name="Wu S."/>
            <person name="Liu J."/>
            <person name="Xiao Y."/>
            <person name="Bu D."/>
            <person name="Tan J."/>
            <person name="Yang L."/>
            <person name="Ye C."/>
            <person name="Zhang J."/>
            <person name="Xu J."/>
            <person name="Zhou Y."/>
            <person name="Yu Y."/>
            <person name="Zhang B."/>
            <person name="Zhuang S."/>
            <person name="Wei H."/>
            <person name="Liu B."/>
            <person name="Lei M."/>
            <person name="Yu H."/>
            <person name="Li Y."/>
            <person name="Xu H."/>
            <person name="Wei S."/>
            <person name="He X."/>
            <person name="Fang L."/>
            <person name="Zhang Z."/>
            <person name="Zhang Y."/>
            <person name="Huang X."/>
            <person name="Su Z."/>
            <person name="Tong W."/>
            <person name="Li J."/>
            <person name="Tong Z."/>
            <person name="Li S."/>
            <person name="Ye J."/>
            <person name="Wang L."/>
            <person name="Fang L."/>
            <person name="Lei T."/>
            <person name="Chen C."/>
            <person name="Chen H."/>
            <person name="Xu Z."/>
            <person name="Li H."/>
            <person name="Huang H."/>
            <person name="Zhang F."/>
            <person name="Xu H."/>
            <person name="Li N."/>
            <person name="Zhao C."/>
            <person name="Li S."/>
            <person name="Dong L."/>
            <person name="Huang Y."/>
            <person name="Li L."/>
            <person name="Xi Y."/>
            <person name="Qi Q."/>
            <person name="Li W."/>
            <person name="Zhang B."/>
            <person name="Hu W."/>
            <person name="Zhang Y."/>
            <person name="Tian X."/>
            <person name="Jiao Y."/>
            <person name="Liang X."/>
            <person name="Jin J."/>
            <person name="Gao L."/>
            <person name="Zheng W."/>
            <person name="Hao B."/>
            <person name="Liu S."/>
            <person name="Wang W."/>
            <person name="Yuan L."/>
            <person name="Cao M."/>
            <person name="McDermott J."/>
            <person name="Samudrala R."/>
            <person name="Wang J."/>
            <person name="Wong G.K."/>
            <person name="Yang H."/>
        </authorList>
    </citation>
    <scope>NUCLEOTIDE SEQUENCE [LARGE SCALE GENOMIC DNA]</scope>
    <source>
        <strain evidence="3">cv. 93-11</strain>
    </source>
</reference>
<name>B8AVC5_ORYSI</name>